<dbReference type="SUPFAM" id="SSF57850">
    <property type="entry name" value="RING/U-box"/>
    <property type="match status" value="1"/>
</dbReference>
<dbReference type="Proteomes" id="UP001346149">
    <property type="component" value="Unassembled WGS sequence"/>
</dbReference>
<feature type="region of interest" description="Disordered" evidence="2">
    <location>
        <begin position="222"/>
        <end position="245"/>
    </location>
</feature>
<dbReference type="GO" id="GO:0008270">
    <property type="term" value="F:zinc ion binding"/>
    <property type="evidence" value="ECO:0007669"/>
    <property type="project" value="UniProtKB-KW"/>
</dbReference>
<dbReference type="GO" id="GO:0005886">
    <property type="term" value="C:plasma membrane"/>
    <property type="evidence" value="ECO:0007669"/>
    <property type="project" value="TreeGrafter"/>
</dbReference>
<evidence type="ECO:0000256" key="1">
    <source>
        <dbReference type="PROSITE-ProRule" id="PRU00175"/>
    </source>
</evidence>
<dbReference type="CDD" id="cd16461">
    <property type="entry name" value="RING-H2_EL5-like"/>
    <property type="match status" value="1"/>
</dbReference>
<feature type="compositionally biased region" description="Polar residues" evidence="2">
    <location>
        <begin position="178"/>
        <end position="205"/>
    </location>
</feature>
<keyword evidence="3" id="KW-0472">Membrane</keyword>
<dbReference type="PROSITE" id="PS50089">
    <property type="entry name" value="ZF_RING_2"/>
    <property type="match status" value="1"/>
</dbReference>
<evidence type="ECO:0000259" key="4">
    <source>
        <dbReference type="PROSITE" id="PS50089"/>
    </source>
</evidence>
<dbReference type="GO" id="GO:0016567">
    <property type="term" value="P:protein ubiquitination"/>
    <property type="evidence" value="ECO:0007669"/>
    <property type="project" value="TreeGrafter"/>
</dbReference>
<feature type="transmembrane region" description="Helical" evidence="3">
    <location>
        <begin position="24"/>
        <end position="46"/>
    </location>
</feature>
<dbReference type="PANTHER" id="PTHR45676:SF132">
    <property type="entry name" value="RING-H2 FINGER PROTEIN ATL3"/>
    <property type="match status" value="1"/>
</dbReference>
<keyword evidence="6" id="KW-1185">Reference proteome</keyword>
<dbReference type="SMART" id="SM00184">
    <property type="entry name" value="RING"/>
    <property type="match status" value="1"/>
</dbReference>
<keyword evidence="1" id="KW-0862">Zinc</keyword>
<feature type="compositionally biased region" description="Basic residues" evidence="2">
    <location>
        <begin position="66"/>
        <end position="76"/>
    </location>
</feature>
<organism evidence="5 6">
    <name type="scientific">Trapa natans</name>
    <name type="common">Water chestnut</name>
    <dbReference type="NCBI Taxonomy" id="22666"/>
    <lineage>
        <taxon>Eukaryota</taxon>
        <taxon>Viridiplantae</taxon>
        <taxon>Streptophyta</taxon>
        <taxon>Embryophyta</taxon>
        <taxon>Tracheophyta</taxon>
        <taxon>Spermatophyta</taxon>
        <taxon>Magnoliopsida</taxon>
        <taxon>eudicotyledons</taxon>
        <taxon>Gunneridae</taxon>
        <taxon>Pentapetalae</taxon>
        <taxon>rosids</taxon>
        <taxon>malvids</taxon>
        <taxon>Myrtales</taxon>
        <taxon>Lythraceae</taxon>
        <taxon>Trapa</taxon>
    </lineage>
</organism>
<comment type="caution">
    <text evidence="5">The sequence shown here is derived from an EMBL/GenBank/DDBJ whole genome shotgun (WGS) entry which is preliminary data.</text>
</comment>
<sequence>MGVSSGIGGGSPRESVPLEVTAKILMTAAVVLFLLVIFVLVLHLYAKWFWGRVEEPLAAGQQSPGRGRRRQHRQRRPFAFSGATHDNPARKGLDPAILRSLTEVVLGPEELGDGLECAICLSELAQGEKARLLPKCNHGFHSDCIDLWFESHCTCPICRNPVGAADSSKSAEADVGITGSNSSAGDTFDENLSNGQPSESPNFPTNVLFWGDENQIISRTAASLEEAPSSSSSSSSSSSLSAPLNNGVSSAAAGGEGVLAIDIRRLIESSSSRFVEEDPKSPVTTSTRLRSLKRFLSRDKRVSSCSSSSGDPEQI</sequence>
<dbReference type="PANTHER" id="PTHR45676">
    <property type="entry name" value="RING-H2 FINGER PROTEIN ATL51-RELATED"/>
    <property type="match status" value="1"/>
</dbReference>
<proteinExistence type="predicted"/>
<accession>A0AAN7L0D6</accession>
<dbReference type="EMBL" id="JAXQNO010000020">
    <property type="protein sequence ID" value="KAK4772536.1"/>
    <property type="molecule type" value="Genomic_DNA"/>
</dbReference>
<keyword evidence="3" id="KW-1133">Transmembrane helix</keyword>
<evidence type="ECO:0000256" key="3">
    <source>
        <dbReference type="SAM" id="Phobius"/>
    </source>
</evidence>
<evidence type="ECO:0000313" key="5">
    <source>
        <dbReference type="EMBL" id="KAK4772536.1"/>
    </source>
</evidence>
<feature type="region of interest" description="Disordered" evidence="2">
    <location>
        <begin position="59"/>
        <end position="85"/>
    </location>
</feature>
<evidence type="ECO:0000256" key="2">
    <source>
        <dbReference type="SAM" id="MobiDB-lite"/>
    </source>
</evidence>
<keyword evidence="1" id="KW-0863">Zinc-finger</keyword>
<dbReference type="AlphaFoldDB" id="A0AAN7L0D6"/>
<feature type="domain" description="RING-type" evidence="4">
    <location>
        <begin position="117"/>
        <end position="159"/>
    </location>
</feature>
<keyword evidence="3" id="KW-0812">Transmembrane</keyword>
<gene>
    <name evidence="5" type="ORF">SAY86_014311</name>
</gene>
<protein>
    <recommendedName>
        <fullName evidence="4">RING-type domain-containing protein</fullName>
    </recommendedName>
</protein>
<name>A0AAN7L0D6_TRANT</name>
<evidence type="ECO:0000313" key="6">
    <source>
        <dbReference type="Proteomes" id="UP001346149"/>
    </source>
</evidence>
<dbReference type="InterPro" id="IPR013083">
    <property type="entry name" value="Znf_RING/FYVE/PHD"/>
</dbReference>
<feature type="region of interest" description="Disordered" evidence="2">
    <location>
        <begin position="173"/>
        <end position="205"/>
    </location>
</feature>
<dbReference type="Gene3D" id="3.30.40.10">
    <property type="entry name" value="Zinc/RING finger domain, C3HC4 (zinc finger)"/>
    <property type="match status" value="1"/>
</dbReference>
<reference evidence="5 6" key="1">
    <citation type="journal article" date="2023" name="Hortic Res">
        <title>Pangenome of water caltrop reveals structural variations and asymmetric subgenome divergence after allopolyploidization.</title>
        <authorList>
            <person name="Zhang X."/>
            <person name="Chen Y."/>
            <person name="Wang L."/>
            <person name="Yuan Y."/>
            <person name="Fang M."/>
            <person name="Shi L."/>
            <person name="Lu R."/>
            <person name="Comes H.P."/>
            <person name="Ma Y."/>
            <person name="Chen Y."/>
            <person name="Huang G."/>
            <person name="Zhou Y."/>
            <person name="Zheng Z."/>
            <person name="Qiu Y."/>
        </authorList>
    </citation>
    <scope>NUCLEOTIDE SEQUENCE [LARGE SCALE GENOMIC DNA]</scope>
    <source>
        <strain evidence="5">F231</strain>
    </source>
</reference>
<dbReference type="Pfam" id="PF13639">
    <property type="entry name" value="zf-RING_2"/>
    <property type="match status" value="1"/>
</dbReference>
<keyword evidence="1" id="KW-0479">Metal-binding</keyword>
<dbReference type="InterPro" id="IPR001841">
    <property type="entry name" value="Znf_RING"/>
</dbReference>